<dbReference type="PANTHER" id="PTHR36617:SF7">
    <property type="entry name" value="OS01G0823550 PROTEIN"/>
    <property type="match status" value="1"/>
</dbReference>
<dbReference type="Gramene" id="HORVU.MOREX.r3.2HG0170890.1">
    <property type="protein sequence ID" value="HORVU.MOREX.r3.2HG0170890.1.CDS1"/>
    <property type="gene ID" value="HORVU.MOREX.r3.2HG0170890"/>
</dbReference>
<reference evidence="2" key="2">
    <citation type="submission" date="2020-10" db="EMBL/GenBank/DDBJ databases">
        <authorList>
            <person name="Scholz U."/>
            <person name="Mascher M."/>
            <person name="Fiebig A."/>
        </authorList>
    </citation>
    <scope>NUCLEOTIDE SEQUENCE [LARGE SCALE GENOMIC DNA]</scope>
    <source>
        <strain evidence="2">cv. Morex</strain>
    </source>
</reference>
<keyword evidence="3" id="KW-1185">Reference proteome</keyword>
<reference evidence="3" key="1">
    <citation type="journal article" date="2012" name="Nature">
        <title>A physical, genetic and functional sequence assembly of the barley genome.</title>
        <authorList>
            <consortium name="The International Barley Genome Sequencing Consortium"/>
            <person name="Mayer K.F."/>
            <person name="Waugh R."/>
            <person name="Brown J.W."/>
            <person name="Schulman A."/>
            <person name="Langridge P."/>
            <person name="Platzer M."/>
            <person name="Fincher G.B."/>
            <person name="Muehlbauer G.J."/>
            <person name="Sato K."/>
            <person name="Close T.J."/>
            <person name="Wise R.P."/>
            <person name="Stein N."/>
        </authorList>
    </citation>
    <scope>NUCLEOTIDE SEQUENCE [LARGE SCALE GENOMIC DNA]</scope>
    <source>
        <strain evidence="3">cv. Morex</strain>
    </source>
</reference>
<proteinExistence type="predicted"/>
<reference evidence="2" key="3">
    <citation type="submission" date="2022-01" db="UniProtKB">
        <authorList>
            <consortium name="EnsemblPlants"/>
        </authorList>
    </citation>
    <scope>IDENTIFICATION</scope>
    <source>
        <strain evidence="2">subsp. vulgare</strain>
    </source>
</reference>
<dbReference type="Pfam" id="PF13966">
    <property type="entry name" value="zf-RVT"/>
    <property type="match status" value="1"/>
</dbReference>
<sequence length="368" mass="41766">MVKWADICLPQDRGGLGILASRRMNVALMLDWVWRITLGDGGLWLRLLEAKYLQGIPLLACSCSAGSQFWKSIQAIKEEIRAGLWFSVHNGSGTQFWLDPCLDGAPLRLRFPGLFAICAAPTILVSEAALADRWHFEFFRSFGPAEVLEWNSMREVVPLPLSPEPDSVSSSLSPSGEFSVSSAYQALCRRPVLPWLSPLWKAPMPMKIKIFVWQLLRDRLLSGTEVLKRHGPGNGLRPLCHVPETGMHILFSCVAAQALWCYVREALGPEWVAHNFAEFLQVRATPAGRKRRLFWLVFSALTWTLWTTRNKMVIERVFPRRASDSFFKFLAFLQLWHPLARPRDRGRLQLSLDALLTTARRLSRTPSS</sequence>
<organism evidence="2 3">
    <name type="scientific">Hordeum vulgare subsp. vulgare</name>
    <name type="common">Domesticated barley</name>
    <dbReference type="NCBI Taxonomy" id="112509"/>
    <lineage>
        <taxon>Eukaryota</taxon>
        <taxon>Viridiplantae</taxon>
        <taxon>Streptophyta</taxon>
        <taxon>Embryophyta</taxon>
        <taxon>Tracheophyta</taxon>
        <taxon>Spermatophyta</taxon>
        <taxon>Magnoliopsida</taxon>
        <taxon>Liliopsida</taxon>
        <taxon>Poales</taxon>
        <taxon>Poaceae</taxon>
        <taxon>BOP clade</taxon>
        <taxon>Pooideae</taxon>
        <taxon>Triticodae</taxon>
        <taxon>Triticeae</taxon>
        <taxon>Hordeinae</taxon>
        <taxon>Hordeum</taxon>
    </lineage>
</organism>
<evidence type="ECO:0000313" key="2">
    <source>
        <dbReference type="EnsemblPlants" id="HORVU.MOREX.r3.2HG0170890.1.CDS1"/>
    </source>
</evidence>
<dbReference type="AlphaFoldDB" id="A0A8I6XL94"/>
<accession>A0A8I6XL94</accession>
<name>A0A8I6XL94_HORVV</name>
<dbReference type="Proteomes" id="UP000011116">
    <property type="component" value="Chromosome 2H"/>
</dbReference>
<dbReference type="EnsemblPlants" id="HORVU.MOREX.r3.2HG0170890.1">
    <property type="protein sequence ID" value="HORVU.MOREX.r3.2HG0170890.1.CDS1"/>
    <property type="gene ID" value="HORVU.MOREX.r3.2HG0170890"/>
</dbReference>
<dbReference type="PANTHER" id="PTHR36617">
    <property type="entry name" value="PROTEIN, PUTATIVE-RELATED"/>
    <property type="match status" value="1"/>
</dbReference>
<evidence type="ECO:0000313" key="3">
    <source>
        <dbReference type="Proteomes" id="UP000011116"/>
    </source>
</evidence>
<feature type="domain" description="Reverse transcriptase zinc-binding" evidence="1">
    <location>
        <begin position="178"/>
        <end position="260"/>
    </location>
</feature>
<dbReference type="InterPro" id="IPR026960">
    <property type="entry name" value="RVT-Znf"/>
</dbReference>
<protein>
    <recommendedName>
        <fullName evidence="1">Reverse transcriptase zinc-binding domain-containing protein</fullName>
    </recommendedName>
</protein>
<evidence type="ECO:0000259" key="1">
    <source>
        <dbReference type="Pfam" id="PF13966"/>
    </source>
</evidence>